<proteinExistence type="predicted"/>
<keyword evidence="3" id="KW-1185">Reference proteome</keyword>
<organism evidence="2 3">
    <name type="scientific">Ramazzottius varieornatus</name>
    <name type="common">Water bear</name>
    <name type="synonym">Tardigrade</name>
    <dbReference type="NCBI Taxonomy" id="947166"/>
    <lineage>
        <taxon>Eukaryota</taxon>
        <taxon>Metazoa</taxon>
        <taxon>Ecdysozoa</taxon>
        <taxon>Tardigrada</taxon>
        <taxon>Eutardigrada</taxon>
        <taxon>Parachela</taxon>
        <taxon>Hypsibioidea</taxon>
        <taxon>Ramazzottiidae</taxon>
        <taxon>Ramazzottius</taxon>
    </lineage>
</organism>
<dbReference type="AlphaFoldDB" id="A0A1D1W8N2"/>
<sequence>MVLVSTPADARDADVPATEKNTVQNEDRTGRKGQILFNGAQQEKERAEWAKVA</sequence>
<feature type="compositionally biased region" description="Basic and acidic residues" evidence="1">
    <location>
        <begin position="42"/>
        <end position="53"/>
    </location>
</feature>
<evidence type="ECO:0000313" key="2">
    <source>
        <dbReference type="EMBL" id="GAV07874.1"/>
    </source>
</evidence>
<comment type="caution">
    <text evidence="2">The sequence shown here is derived from an EMBL/GenBank/DDBJ whole genome shotgun (WGS) entry which is preliminary data.</text>
</comment>
<dbReference type="Proteomes" id="UP000186922">
    <property type="component" value="Unassembled WGS sequence"/>
</dbReference>
<reference evidence="2 3" key="1">
    <citation type="journal article" date="2016" name="Nat. Commun.">
        <title>Extremotolerant tardigrade genome and improved radiotolerance of human cultured cells by tardigrade-unique protein.</title>
        <authorList>
            <person name="Hashimoto T."/>
            <person name="Horikawa D.D."/>
            <person name="Saito Y."/>
            <person name="Kuwahara H."/>
            <person name="Kozuka-Hata H."/>
            <person name="Shin-I T."/>
            <person name="Minakuchi Y."/>
            <person name="Ohishi K."/>
            <person name="Motoyama A."/>
            <person name="Aizu T."/>
            <person name="Enomoto A."/>
            <person name="Kondo K."/>
            <person name="Tanaka S."/>
            <person name="Hara Y."/>
            <person name="Koshikawa S."/>
            <person name="Sagara H."/>
            <person name="Miura T."/>
            <person name="Yokobori S."/>
            <person name="Miyagawa K."/>
            <person name="Suzuki Y."/>
            <person name="Kubo T."/>
            <person name="Oyama M."/>
            <person name="Kohara Y."/>
            <person name="Fujiyama A."/>
            <person name="Arakawa K."/>
            <person name="Katayama T."/>
            <person name="Toyoda A."/>
            <person name="Kunieda T."/>
        </authorList>
    </citation>
    <scope>NUCLEOTIDE SEQUENCE [LARGE SCALE GENOMIC DNA]</scope>
    <source>
        <strain evidence="2 3">YOKOZUNA-1</strain>
    </source>
</reference>
<dbReference type="EMBL" id="BDGG01000016">
    <property type="protein sequence ID" value="GAV07874.1"/>
    <property type="molecule type" value="Genomic_DNA"/>
</dbReference>
<feature type="region of interest" description="Disordered" evidence="1">
    <location>
        <begin position="1"/>
        <end position="53"/>
    </location>
</feature>
<name>A0A1D1W8N2_RAMVA</name>
<gene>
    <name evidence="2" type="primary">RvY_17656-1</name>
    <name evidence="2" type="synonym">RvY_17656.1</name>
    <name evidence="2" type="ORF">RvY_17656</name>
</gene>
<protein>
    <submittedName>
        <fullName evidence="2">Uncharacterized protein</fullName>
    </submittedName>
</protein>
<evidence type="ECO:0000313" key="3">
    <source>
        <dbReference type="Proteomes" id="UP000186922"/>
    </source>
</evidence>
<evidence type="ECO:0000256" key="1">
    <source>
        <dbReference type="SAM" id="MobiDB-lite"/>
    </source>
</evidence>
<accession>A0A1D1W8N2</accession>